<dbReference type="GO" id="GO:0097272">
    <property type="term" value="P:ammonium homeostasis"/>
    <property type="evidence" value="ECO:0007669"/>
    <property type="project" value="TreeGrafter"/>
</dbReference>
<feature type="transmembrane region" description="Helical" evidence="8">
    <location>
        <begin position="242"/>
        <end position="259"/>
    </location>
</feature>
<feature type="transmembrane region" description="Helical" evidence="8">
    <location>
        <begin position="85"/>
        <end position="109"/>
    </location>
</feature>
<proteinExistence type="inferred from homology"/>
<dbReference type="Proteomes" id="UP000002508">
    <property type="component" value="Chromosome"/>
</dbReference>
<dbReference type="InterPro" id="IPR029020">
    <property type="entry name" value="Ammonium/urea_transptr"/>
</dbReference>
<keyword evidence="4 8" id="KW-0812">Transmembrane</keyword>
<evidence type="ECO:0000256" key="1">
    <source>
        <dbReference type="ARBA" id="ARBA00004141"/>
    </source>
</evidence>
<evidence type="ECO:0000313" key="10">
    <source>
        <dbReference type="EMBL" id="ACL25308.1"/>
    </source>
</evidence>
<keyword evidence="5 8" id="KW-1133">Transmembrane helix</keyword>
<dbReference type="Pfam" id="PF00909">
    <property type="entry name" value="Ammonium_transp"/>
    <property type="match status" value="1"/>
</dbReference>
<evidence type="ECO:0000256" key="6">
    <source>
        <dbReference type="ARBA" id="ARBA00023136"/>
    </source>
</evidence>
<dbReference type="InterPro" id="IPR018047">
    <property type="entry name" value="Ammonium_transpt_CS"/>
</dbReference>
<dbReference type="InterPro" id="IPR024041">
    <property type="entry name" value="NH4_transpt_AmtB-like_dom"/>
</dbReference>
<keyword evidence="7 8" id="KW-0924">Ammonia transport</keyword>
<dbReference type="eggNOG" id="COG0004">
    <property type="taxonomic scope" value="Bacteria"/>
</dbReference>
<feature type="transmembrane region" description="Helical" evidence="8">
    <location>
        <begin position="363"/>
        <end position="381"/>
    </location>
</feature>
<dbReference type="PROSITE" id="PS01219">
    <property type="entry name" value="AMMONIUM_TRANSP"/>
    <property type="match status" value="1"/>
</dbReference>
<keyword evidence="3 8" id="KW-0813">Transport</keyword>
<evidence type="ECO:0000256" key="2">
    <source>
        <dbReference type="ARBA" id="ARBA00005887"/>
    </source>
</evidence>
<feature type="transmembrane region" description="Helical" evidence="8">
    <location>
        <begin position="279"/>
        <end position="300"/>
    </location>
</feature>
<evidence type="ECO:0000259" key="9">
    <source>
        <dbReference type="Pfam" id="PF00909"/>
    </source>
</evidence>
<gene>
    <name evidence="10" type="ordered locus">Cagg_2435</name>
</gene>
<dbReference type="KEGG" id="cag:Cagg_2435"/>
<evidence type="ECO:0000256" key="3">
    <source>
        <dbReference type="ARBA" id="ARBA00022448"/>
    </source>
</evidence>
<dbReference type="RefSeq" id="WP_015941166.1">
    <property type="nucleotide sequence ID" value="NC_011831.1"/>
</dbReference>
<evidence type="ECO:0000313" key="11">
    <source>
        <dbReference type="Proteomes" id="UP000002508"/>
    </source>
</evidence>
<feature type="transmembrane region" description="Helical" evidence="8">
    <location>
        <begin position="307"/>
        <end position="324"/>
    </location>
</feature>
<dbReference type="STRING" id="326427.Cagg_2435"/>
<dbReference type="SUPFAM" id="SSF111352">
    <property type="entry name" value="Ammonium transporter"/>
    <property type="match status" value="1"/>
</dbReference>
<dbReference type="InterPro" id="IPR001905">
    <property type="entry name" value="Ammonium_transpt"/>
</dbReference>
<comment type="subcellular location">
    <subcellularLocation>
        <location evidence="8">Cell membrane</location>
        <topology evidence="8">Multi-pass membrane protein</topology>
    </subcellularLocation>
    <subcellularLocation>
        <location evidence="1">Membrane</location>
        <topology evidence="1">Multi-pass membrane protein</topology>
    </subcellularLocation>
</comment>
<keyword evidence="11" id="KW-1185">Reference proteome</keyword>
<dbReference type="NCBIfam" id="TIGR00836">
    <property type="entry name" value="amt"/>
    <property type="match status" value="1"/>
</dbReference>
<reference evidence="10" key="1">
    <citation type="submission" date="2008-12" db="EMBL/GenBank/DDBJ databases">
        <title>Complete sequence of Chloroflexus aggregans DSM 9485.</title>
        <authorList>
            <consortium name="US DOE Joint Genome Institute"/>
            <person name="Lucas S."/>
            <person name="Copeland A."/>
            <person name="Lapidus A."/>
            <person name="Glavina del Rio T."/>
            <person name="Dalin E."/>
            <person name="Tice H."/>
            <person name="Pitluck S."/>
            <person name="Foster B."/>
            <person name="Larimer F."/>
            <person name="Land M."/>
            <person name="Hauser L."/>
            <person name="Kyrpides N."/>
            <person name="Mikhailova N."/>
            <person name="Bryant D."/>
            <person name="Richardson P."/>
        </authorList>
    </citation>
    <scope>NUCLEOTIDE SEQUENCE</scope>
    <source>
        <strain evidence="10">DSM 9485</strain>
    </source>
</reference>
<dbReference type="AlphaFoldDB" id="B8G3D5"/>
<dbReference type="Gene3D" id="1.10.3430.10">
    <property type="entry name" value="Ammonium transporter AmtB like domains"/>
    <property type="match status" value="1"/>
</dbReference>
<dbReference type="PANTHER" id="PTHR11730:SF89">
    <property type="entry name" value="AMMONIUM TRANSPORTER SLL0108-RELATED"/>
    <property type="match status" value="1"/>
</dbReference>
<dbReference type="FunFam" id="1.10.3430.10:FF:000008">
    <property type="entry name" value="Ammonium transporter"/>
    <property type="match status" value="1"/>
</dbReference>
<dbReference type="OrthoDB" id="9814202at2"/>
<name>B8G3D5_CHLAD</name>
<feature type="transmembrane region" description="Helical" evidence="8">
    <location>
        <begin position="45"/>
        <end position="64"/>
    </location>
</feature>
<evidence type="ECO:0000256" key="7">
    <source>
        <dbReference type="ARBA" id="ARBA00023177"/>
    </source>
</evidence>
<feature type="transmembrane region" description="Helical" evidence="8">
    <location>
        <begin position="155"/>
        <end position="178"/>
    </location>
</feature>
<feature type="transmembrane region" description="Helical" evidence="8">
    <location>
        <begin position="330"/>
        <end position="351"/>
    </location>
</feature>
<feature type="transmembrane region" description="Helical" evidence="8">
    <location>
        <begin position="200"/>
        <end position="221"/>
    </location>
</feature>
<evidence type="ECO:0000256" key="4">
    <source>
        <dbReference type="ARBA" id="ARBA00022692"/>
    </source>
</evidence>
<accession>B8G3D5</accession>
<dbReference type="GO" id="GO:0005886">
    <property type="term" value="C:plasma membrane"/>
    <property type="evidence" value="ECO:0007669"/>
    <property type="project" value="UniProtKB-SubCell"/>
</dbReference>
<sequence length="471" mass="48822">MKLAWRTKIGLALGFGLGLWLVSSGRAFAQEGPTTAELAVAMNTFFLLVAAALVFFMQAGFAMLTAGLTRAKNTTNILFKNLMDFVMCSLAFWAVGWGLAYGTSAGGFIGTDQFFLSHITAEGEVPVLASWFFQVVFAGTAATIVAGAMAERTKFVAYLIYSFIISLFIYPVVVHWVWSGAGWLNTYSGSTEGNWGFTDFAGSTVVHSVGGWASLVGAMILGPRLGRFGPDGKPRAIPGHNMSLAALGTFILWLGWFGFNPGSQLAIASQADADAVAMVAVTTNLAAAAGALGALFTAWLRYGKPDLGQTLNGVLGGLVAITAGCAYVDPLAAIIIGFIAGPVVVFSAELLEKLKIDDPVGAVPVHLVNGIWGTLAVGLFASIPGNTGTTGLFYGGGLTLLISQVVGVVAIGLWTVATAALMFFALKATIGLRVSKAEEEAGLDIGEHGMVAYPDLAPLPTGSTVSGAPAN</sequence>
<dbReference type="GO" id="GO:0008519">
    <property type="term" value="F:ammonium channel activity"/>
    <property type="evidence" value="ECO:0007669"/>
    <property type="project" value="InterPro"/>
</dbReference>
<protein>
    <recommendedName>
        <fullName evidence="8">Ammonium transporter</fullName>
    </recommendedName>
</protein>
<feature type="transmembrane region" description="Helical" evidence="8">
    <location>
        <begin position="129"/>
        <end position="148"/>
    </location>
</feature>
<evidence type="ECO:0000256" key="8">
    <source>
        <dbReference type="RuleBase" id="RU362002"/>
    </source>
</evidence>
<dbReference type="PANTHER" id="PTHR11730">
    <property type="entry name" value="AMMONIUM TRANSPORTER"/>
    <property type="match status" value="1"/>
</dbReference>
<comment type="similarity">
    <text evidence="2 8">Belongs to the ammonia transporter channel (TC 1.A.11.2) family.</text>
</comment>
<organism evidence="10 11">
    <name type="scientific">Chloroflexus aggregans (strain MD-66 / DSM 9485)</name>
    <dbReference type="NCBI Taxonomy" id="326427"/>
    <lineage>
        <taxon>Bacteria</taxon>
        <taxon>Bacillati</taxon>
        <taxon>Chloroflexota</taxon>
        <taxon>Chloroflexia</taxon>
        <taxon>Chloroflexales</taxon>
        <taxon>Chloroflexineae</taxon>
        <taxon>Chloroflexaceae</taxon>
        <taxon>Chloroflexus</taxon>
    </lineage>
</organism>
<keyword evidence="6 8" id="KW-0472">Membrane</keyword>
<feature type="transmembrane region" description="Helical" evidence="8">
    <location>
        <begin position="401"/>
        <end position="426"/>
    </location>
</feature>
<dbReference type="HOGENOM" id="CLU_000445_33_1_0"/>
<evidence type="ECO:0000256" key="5">
    <source>
        <dbReference type="ARBA" id="ARBA00022989"/>
    </source>
</evidence>
<dbReference type="EMBL" id="CP001337">
    <property type="protein sequence ID" value="ACL25308.1"/>
    <property type="molecule type" value="Genomic_DNA"/>
</dbReference>
<feature type="domain" description="Ammonium transporter AmtB-like" evidence="9">
    <location>
        <begin position="46"/>
        <end position="453"/>
    </location>
</feature>